<evidence type="ECO:0000256" key="2">
    <source>
        <dbReference type="ARBA" id="ARBA00022803"/>
    </source>
</evidence>
<gene>
    <name evidence="4" type="ORF">BU23DRAFT_658064</name>
</gene>
<evidence type="ECO:0000313" key="5">
    <source>
        <dbReference type="Proteomes" id="UP000800036"/>
    </source>
</evidence>
<dbReference type="SUPFAM" id="SSF48452">
    <property type="entry name" value="TPR-like"/>
    <property type="match status" value="1"/>
</dbReference>
<evidence type="ECO:0000256" key="1">
    <source>
        <dbReference type="ARBA" id="ARBA00022737"/>
    </source>
</evidence>
<dbReference type="Gene3D" id="1.25.40.10">
    <property type="entry name" value="Tetratricopeptide repeat domain"/>
    <property type="match status" value="1"/>
</dbReference>
<feature type="domain" description="AAA+ ATPase" evidence="3">
    <location>
        <begin position="158"/>
        <end position="279"/>
    </location>
</feature>
<dbReference type="Gene3D" id="3.40.50.300">
    <property type="entry name" value="P-loop containing nucleotide triphosphate hydrolases"/>
    <property type="match status" value="1"/>
</dbReference>
<dbReference type="AlphaFoldDB" id="A0A6A5UYB4"/>
<dbReference type="EMBL" id="ML976727">
    <property type="protein sequence ID" value="KAF1967856.1"/>
    <property type="molecule type" value="Genomic_DNA"/>
</dbReference>
<keyword evidence="2" id="KW-0802">TPR repeat</keyword>
<dbReference type="PANTHER" id="PTHR45641">
    <property type="entry name" value="TETRATRICOPEPTIDE REPEAT PROTEIN (AFU_ORTHOLOGUE AFUA_6G03870)"/>
    <property type="match status" value="1"/>
</dbReference>
<reference evidence="4" key="1">
    <citation type="journal article" date="2020" name="Stud. Mycol.">
        <title>101 Dothideomycetes genomes: a test case for predicting lifestyles and emergence of pathogens.</title>
        <authorList>
            <person name="Haridas S."/>
            <person name="Albert R."/>
            <person name="Binder M."/>
            <person name="Bloem J."/>
            <person name="Labutti K."/>
            <person name="Salamov A."/>
            <person name="Andreopoulos B."/>
            <person name="Baker S."/>
            <person name="Barry K."/>
            <person name="Bills G."/>
            <person name="Bluhm B."/>
            <person name="Cannon C."/>
            <person name="Castanera R."/>
            <person name="Culley D."/>
            <person name="Daum C."/>
            <person name="Ezra D."/>
            <person name="Gonzalez J."/>
            <person name="Henrissat B."/>
            <person name="Kuo A."/>
            <person name="Liang C."/>
            <person name="Lipzen A."/>
            <person name="Lutzoni F."/>
            <person name="Magnuson J."/>
            <person name="Mondo S."/>
            <person name="Nolan M."/>
            <person name="Ohm R."/>
            <person name="Pangilinan J."/>
            <person name="Park H.-J."/>
            <person name="Ramirez L."/>
            <person name="Alfaro M."/>
            <person name="Sun H."/>
            <person name="Tritt A."/>
            <person name="Yoshinaga Y."/>
            <person name="Zwiers L.-H."/>
            <person name="Turgeon B."/>
            <person name="Goodwin S."/>
            <person name="Spatafora J."/>
            <person name="Crous P."/>
            <person name="Grigoriev I."/>
        </authorList>
    </citation>
    <scope>NUCLEOTIDE SEQUENCE</scope>
    <source>
        <strain evidence="4">CBS 107.79</strain>
    </source>
</reference>
<keyword evidence="1" id="KW-0677">Repeat</keyword>
<evidence type="ECO:0000313" key="4">
    <source>
        <dbReference type="EMBL" id="KAF1967856.1"/>
    </source>
</evidence>
<sequence>MVEYIGAAAAVAQLAKYGLDIANGIPEIATRVRQAPALLRRWTDHASLLVSLAQTLHHRPALLRHVQPEVIARLSTEAGSVASLLRDLVTHAGDGRAARIRKRIHILRKENEIDKALGSIAVVGHALQAHILLPRRKSSFIGRKLLLHTLLRSLSGAHNVPVVLTGLGGIGKTEVAVELSHMLQDHDSYLSVLWFDGSIPDSSTIAELLLELLHQISSDSTKMYLLIFDDIDMATLQPDILQAILRQSGTVRVLVTTRNFRYALQLVDPERIIEVPYMGQKEATSLLLSYTGPGLGSVEEAASLACALDYLPLALVQSGLYIHSTFTKLNDFLRIISDDNYPFATAFEPGQSATSVQGQSQRSPHSILSLENITYQNAHALHILFCLACFHPEALPEILLTALTRTRKNGYLGHDDQLLDCAAMNRLRSKSSAAHYHQGLFEIAARVTWEATRSQIIQIGEHHVDTLHSLNNLGVIYHDQGRFLDAESCHEKALHIKQQLFGRRHPETFVTMNNLALSLQSQQRHADANELFKAALCGRRMPLDASSLDFNSV</sequence>
<dbReference type="SMART" id="SM00382">
    <property type="entry name" value="AAA"/>
    <property type="match status" value="1"/>
</dbReference>
<protein>
    <recommendedName>
        <fullName evidence="3">AAA+ ATPase domain-containing protein</fullName>
    </recommendedName>
</protein>
<keyword evidence="5" id="KW-1185">Reference proteome</keyword>
<dbReference type="PANTHER" id="PTHR45641:SF19">
    <property type="entry name" value="NEPHROCYSTIN-3"/>
    <property type="match status" value="1"/>
</dbReference>
<dbReference type="InterPro" id="IPR003593">
    <property type="entry name" value="AAA+_ATPase"/>
</dbReference>
<dbReference type="InterPro" id="IPR027417">
    <property type="entry name" value="P-loop_NTPase"/>
</dbReference>
<accession>A0A6A5UYB4</accession>
<evidence type="ECO:0000259" key="3">
    <source>
        <dbReference type="SMART" id="SM00382"/>
    </source>
</evidence>
<proteinExistence type="predicted"/>
<organism evidence="4 5">
    <name type="scientific">Bimuria novae-zelandiae CBS 107.79</name>
    <dbReference type="NCBI Taxonomy" id="1447943"/>
    <lineage>
        <taxon>Eukaryota</taxon>
        <taxon>Fungi</taxon>
        <taxon>Dikarya</taxon>
        <taxon>Ascomycota</taxon>
        <taxon>Pezizomycotina</taxon>
        <taxon>Dothideomycetes</taxon>
        <taxon>Pleosporomycetidae</taxon>
        <taxon>Pleosporales</taxon>
        <taxon>Massarineae</taxon>
        <taxon>Didymosphaeriaceae</taxon>
        <taxon>Bimuria</taxon>
    </lineage>
</organism>
<dbReference type="Proteomes" id="UP000800036">
    <property type="component" value="Unassembled WGS sequence"/>
</dbReference>
<dbReference type="OrthoDB" id="20872at2759"/>
<dbReference type="Pfam" id="PF13424">
    <property type="entry name" value="TPR_12"/>
    <property type="match status" value="1"/>
</dbReference>
<dbReference type="InterPro" id="IPR011990">
    <property type="entry name" value="TPR-like_helical_dom_sf"/>
</dbReference>
<name>A0A6A5UYB4_9PLEO</name>
<dbReference type="SUPFAM" id="SSF52540">
    <property type="entry name" value="P-loop containing nucleoside triphosphate hydrolases"/>
    <property type="match status" value="1"/>
</dbReference>